<protein>
    <submittedName>
        <fullName evidence="2">RCG24510</fullName>
    </submittedName>
</protein>
<name>A6K6R9_RAT</name>
<feature type="transmembrane region" description="Helical" evidence="1">
    <location>
        <begin position="20"/>
        <end position="38"/>
    </location>
</feature>
<evidence type="ECO:0000313" key="2">
    <source>
        <dbReference type="EMBL" id="EDL83013.1"/>
    </source>
</evidence>
<evidence type="ECO:0000256" key="1">
    <source>
        <dbReference type="SAM" id="Phobius"/>
    </source>
</evidence>
<accession>A6K6R9</accession>
<evidence type="ECO:0000313" key="3">
    <source>
        <dbReference type="Proteomes" id="UP000234681"/>
    </source>
</evidence>
<dbReference type="EMBL" id="CH474024">
    <property type="protein sequence ID" value="EDL83013.1"/>
    <property type="molecule type" value="Genomic_DNA"/>
</dbReference>
<keyword evidence="1" id="KW-0472">Membrane</keyword>
<sequence length="44" mass="5596">MFLNFHIILNFSIFHRYLVLFFRLKHITVIFKLFLIYYETSHMQ</sequence>
<keyword evidence="1" id="KW-0812">Transmembrane</keyword>
<dbReference type="AlphaFoldDB" id="A6K6R9"/>
<dbReference type="Proteomes" id="UP000234681">
    <property type="component" value="Chromosome 13"/>
</dbReference>
<organism evidence="2 3">
    <name type="scientific">Rattus norvegicus</name>
    <name type="common">Rat</name>
    <dbReference type="NCBI Taxonomy" id="10116"/>
    <lineage>
        <taxon>Eukaryota</taxon>
        <taxon>Metazoa</taxon>
        <taxon>Chordata</taxon>
        <taxon>Craniata</taxon>
        <taxon>Vertebrata</taxon>
        <taxon>Euteleostomi</taxon>
        <taxon>Mammalia</taxon>
        <taxon>Eutheria</taxon>
        <taxon>Euarchontoglires</taxon>
        <taxon>Glires</taxon>
        <taxon>Rodentia</taxon>
        <taxon>Myomorpha</taxon>
        <taxon>Muroidea</taxon>
        <taxon>Muridae</taxon>
        <taxon>Murinae</taxon>
        <taxon>Rattus</taxon>
    </lineage>
</organism>
<proteinExistence type="predicted"/>
<keyword evidence="1" id="KW-1133">Transmembrane helix</keyword>
<gene>
    <name evidence="2" type="ORF">rCG_24510</name>
</gene>
<reference evidence="3" key="1">
    <citation type="submission" date="2005-09" db="EMBL/GenBank/DDBJ databases">
        <authorList>
            <person name="Mural R.J."/>
            <person name="Li P.W."/>
            <person name="Adams M.D."/>
            <person name="Amanatides P.G."/>
            <person name="Baden-Tillson H."/>
            <person name="Barnstead M."/>
            <person name="Chin S.H."/>
            <person name="Dew I."/>
            <person name="Evans C.A."/>
            <person name="Ferriera S."/>
            <person name="Flanigan M."/>
            <person name="Fosler C."/>
            <person name="Glodek A."/>
            <person name="Gu Z."/>
            <person name="Holt R.A."/>
            <person name="Jennings D."/>
            <person name="Kraft C.L."/>
            <person name="Lu F."/>
            <person name="Nguyen T."/>
            <person name="Nusskern D.R."/>
            <person name="Pfannkoch C.M."/>
            <person name="Sitter C."/>
            <person name="Sutton G.G."/>
            <person name="Venter J.C."/>
            <person name="Wang Z."/>
            <person name="Woodage T."/>
            <person name="Zheng X.H."/>
            <person name="Zhong F."/>
        </authorList>
    </citation>
    <scope>NUCLEOTIDE SEQUENCE [LARGE SCALE GENOMIC DNA]</scope>
    <source>
        <strain>BN</strain>
        <strain evidence="3">Sprague-Dawley</strain>
    </source>
</reference>